<comment type="caution">
    <text evidence="1">The sequence shown here is derived from an EMBL/GenBank/DDBJ whole genome shotgun (WGS) entry which is preliminary data.</text>
</comment>
<keyword evidence="2" id="KW-1185">Reference proteome</keyword>
<name>A0ABR2LCU8_9ASPA</name>
<protein>
    <submittedName>
        <fullName evidence="1">Uncharacterized protein</fullName>
    </submittedName>
</protein>
<dbReference type="Proteomes" id="UP001412067">
    <property type="component" value="Unassembled WGS sequence"/>
</dbReference>
<gene>
    <name evidence="1" type="ORF">KSP40_PGU014683</name>
</gene>
<organism evidence="1 2">
    <name type="scientific">Platanthera guangdongensis</name>
    <dbReference type="NCBI Taxonomy" id="2320717"/>
    <lineage>
        <taxon>Eukaryota</taxon>
        <taxon>Viridiplantae</taxon>
        <taxon>Streptophyta</taxon>
        <taxon>Embryophyta</taxon>
        <taxon>Tracheophyta</taxon>
        <taxon>Spermatophyta</taxon>
        <taxon>Magnoliopsida</taxon>
        <taxon>Liliopsida</taxon>
        <taxon>Asparagales</taxon>
        <taxon>Orchidaceae</taxon>
        <taxon>Orchidoideae</taxon>
        <taxon>Orchideae</taxon>
        <taxon>Orchidinae</taxon>
        <taxon>Platanthera</taxon>
    </lineage>
</organism>
<accession>A0ABR2LCU8</accession>
<evidence type="ECO:0000313" key="1">
    <source>
        <dbReference type="EMBL" id="KAK8937898.1"/>
    </source>
</evidence>
<proteinExistence type="predicted"/>
<sequence length="152" mass="16242">MELKLLFGVWEEVGVSLNDGGTGLTEIGVVNVLASCDRSMIGVWTETDMSFDDSGMGSIEIGVVDGLNFSCVQQLEARKTLRIIASQLTRSSQNATTTTSNGSRTPSTASSTSLAFTKKASCLRKKVSVFKSQLLETPIATTADQELPNRTT</sequence>
<reference evidence="1 2" key="1">
    <citation type="journal article" date="2022" name="Nat. Plants">
        <title>Genomes of leafy and leafless Platanthera orchids illuminate the evolution of mycoheterotrophy.</title>
        <authorList>
            <person name="Li M.H."/>
            <person name="Liu K.W."/>
            <person name="Li Z."/>
            <person name="Lu H.C."/>
            <person name="Ye Q.L."/>
            <person name="Zhang D."/>
            <person name="Wang J.Y."/>
            <person name="Li Y.F."/>
            <person name="Zhong Z.M."/>
            <person name="Liu X."/>
            <person name="Yu X."/>
            <person name="Liu D.K."/>
            <person name="Tu X.D."/>
            <person name="Liu B."/>
            <person name="Hao Y."/>
            <person name="Liao X.Y."/>
            <person name="Jiang Y.T."/>
            <person name="Sun W.H."/>
            <person name="Chen J."/>
            <person name="Chen Y.Q."/>
            <person name="Ai Y."/>
            <person name="Zhai J.W."/>
            <person name="Wu S.S."/>
            <person name="Zhou Z."/>
            <person name="Hsiao Y.Y."/>
            <person name="Wu W.L."/>
            <person name="Chen Y.Y."/>
            <person name="Lin Y.F."/>
            <person name="Hsu J.L."/>
            <person name="Li C.Y."/>
            <person name="Wang Z.W."/>
            <person name="Zhao X."/>
            <person name="Zhong W.Y."/>
            <person name="Ma X.K."/>
            <person name="Ma L."/>
            <person name="Huang J."/>
            <person name="Chen G.Z."/>
            <person name="Huang M.Z."/>
            <person name="Huang L."/>
            <person name="Peng D.H."/>
            <person name="Luo Y.B."/>
            <person name="Zou S.Q."/>
            <person name="Chen S.P."/>
            <person name="Lan S."/>
            <person name="Tsai W.C."/>
            <person name="Van de Peer Y."/>
            <person name="Liu Z.J."/>
        </authorList>
    </citation>
    <scope>NUCLEOTIDE SEQUENCE [LARGE SCALE GENOMIC DNA]</scope>
    <source>
        <strain evidence="1">Lor288</strain>
    </source>
</reference>
<dbReference type="EMBL" id="JBBWWR010000021">
    <property type="protein sequence ID" value="KAK8937898.1"/>
    <property type="molecule type" value="Genomic_DNA"/>
</dbReference>
<evidence type="ECO:0000313" key="2">
    <source>
        <dbReference type="Proteomes" id="UP001412067"/>
    </source>
</evidence>